<dbReference type="EMBL" id="CADCXU010018998">
    <property type="protein sequence ID" value="CAB0007346.1"/>
    <property type="molecule type" value="Genomic_DNA"/>
</dbReference>
<protein>
    <submittedName>
        <fullName evidence="1">Uncharacterized protein</fullName>
    </submittedName>
</protein>
<feature type="non-terminal residue" evidence="1">
    <location>
        <position position="123"/>
    </location>
</feature>
<evidence type="ECO:0000313" key="2">
    <source>
        <dbReference type="EMBL" id="CAB0007346.1"/>
    </source>
</evidence>
<dbReference type="EMBL" id="CADCXU010018997">
    <property type="protein sequence ID" value="CAB0007344.1"/>
    <property type="molecule type" value="Genomic_DNA"/>
</dbReference>
<reference evidence="1 3" key="1">
    <citation type="submission" date="2020-02" db="EMBL/GenBank/DDBJ databases">
        <authorList>
            <person name="Ferguson B K."/>
        </authorList>
    </citation>
    <scope>NUCLEOTIDE SEQUENCE [LARGE SCALE GENOMIC DNA]</scope>
</reference>
<dbReference type="AlphaFoldDB" id="A0A6H5GTL5"/>
<organism evidence="1 3">
    <name type="scientific">Nesidiocoris tenuis</name>
    <dbReference type="NCBI Taxonomy" id="355587"/>
    <lineage>
        <taxon>Eukaryota</taxon>
        <taxon>Metazoa</taxon>
        <taxon>Ecdysozoa</taxon>
        <taxon>Arthropoda</taxon>
        <taxon>Hexapoda</taxon>
        <taxon>Insecta</taxon>
        <taxon>Pterygota</taxon>
        <taxon>Neoptera</taxon>
        <taxon>Paraneoptera</taxon>
        <taxon>Hemiptera</taxon>
        <taxon>Heteroptera</taxon>
        <taxon>Panheteroptera</taxon>
        <taxon>Cimicomorpha</taxon>
        <taxon>Miridae</taxon>
        <taxon>Dicyphina</taxon>
        <taxon>Nesidiocoris</taxon>
    </lineage>
</organism>
<evidence type="ECO:0000313" key="1">
    <source>
        <dbReference type="EMBL" id="CAB0007344.1"/>
    </source>
</evidence>
<sequence>MFISHLGSSLCIFSRLRRPLLIRLGLAPIRAALPLLRPPPPSAPPTLRGPYRKKRIANCSSPNPVMMFTPVPPAPCLLFDIIGGNFPDANCSGNSRGIFQILPPNRDVSFKPAYNTQYFHISK</sequence>
<keyword evidence="3" id="KW-1185">Reference proteome</keyword>
<accession>A0A6H5GTL5</accession>
<name>A0A6H5GTL5_9HEMI</name>
<dbReference type="Proteomes" id="UP000479000">
    <property type="component" value="Unassembled WGS sequence"/>
</dbReference>
<evidence type="ECO:0000313" key="3">
    <source>
        <dbReference type="Proteomes" id="UP000479000"/>
    </source>
</evidence>
<gene>
    <name evidence="1" type="ORF">NTEN_LOCUS12633</name>
    <name evidence="2" type="ORF">NTEN_LOCUS12635</name>
</gene>
<proteinExistence type="predicted"/>